<organism evidence="1 2">
    <name type="scientific">Parazoarcus communis SWub3 = DSM 12120</name>
    <dbReference type="NCBI Taxonomy" id="1121029"/>
    <lineage>
        <taxon>Bacteria</taxon>
        <taxon>Pseudomonadati</taxon>
        <taxon>Pseudomonadota</taxon>
        <taxon>Betaproteobacteria</taxon>
        <taxon>Rhodocyclales</taxon>
        <taxon>Zoogloeaceae</taxon>
        <taxon>Parazoarcus</taxon>
    </lineage>
</organism>
<comment type="caution">
    <text evidence="1">The sequence shown here is derived from an EMBL/GenBank/DDBJ whole genome shotgun (WGS) entry which is preliminary data.</text>
</comment>
<dbReference type="EMBL" id="QKOE01000006">
    <property type="protein sequence ID" value="PZA16476.1"/>
    <property type="molecule type" value="Genomic_DNA"/>
</dbReference>
<name>A0A323UZ85_9RHOO</name>
<protein>
    <submittedName>
        <fullName evidence="1">Uncharacterized protein</fullName>
    </submittedName>
</protein>
<evidence type="ECO:0000313" key="2">
    <source>
        <dbReference type="Proteomes" id="UP000248259"/>
    </source>
</evidence>
<accession>A0A323UZ85</accession>
<reference evidence="1 2" key="1">
    <citation type="submission" date="2018-06" db="EMBL/GenBank/DDBJ databases">
        <title>Azoarcus communis strain SWub3 genome.</title>
        <authorList>
            <person name="Zorraquino Salvo V."/>
            <person name="Toubiana D."/>
            <person name="Blumwald E."/>
        </authorList>
    </citation>
    <scope>NUCLEOTIDE SEQUENCE [LARGE SCALE GENOMIC DNA]</scope>
    <source>
        <strain evidence="1 2">SWub3</strain>
    </source>
</reference>
<dbReference type="OrthoDB" id="7026228at2"/>
<proteinExistence type="predicted"/>
<dbReference type="AlphaFoldDB" id="A0A323UZ85"/>
<evidence type="ECO:0000313" key="1">
    <source>
        <dbReference type="EMBL" id="PZA16476.1"/>
    </source>
</evidence>
<dbReference type="Proteomes" id="UP000248259">
    <property type="component" value="Unassembled WGS sequence"/>
</dbReference>
<keyword evidence="2" id="KW-1185">Reference proteome</keyword>
<sequence length="234" mass="24665">MPFPLEMCFPRRQGVWPVLLFSGLSVLPLESQACDGPRDVREADLATIQAFVRDSGRSVLTFVGYSGAGYEDAAAMLQQAEVILAAEAPEATLINIGATAEGIGAVYQLAKRRGFSTLGIVSTLARDERVALSPCVDHVFYVPDGSWGGRLADTGVLSPTSAAIVAVSRAMVGIGGGDIARDEMLAARALGKPVRFFAADLNHAQARARARAGGMAEPLDFRGSAEPAILFSRE</sequence>
<gene>
    <name evidence="1" type="ORF">DNK49_10090</name>
</gene>